<name>A0ABS5EK34_9PROT</name>
<dbReference type="CDD" id="cd00568">
    <property type="entry name" value="TPP_enzymes"/>
    <property type="match status" value="1"/>
</dbReference>
<dbReference type="InterPro" id="IPR029061">
    <property type="entry name" value="THDP-binding"/>
</dbReference>
<dbReference type="Proteomes" id="UP000698752">
    <property type="component" value="Unassembled WGS sequence"/>
</dbReference>
<dbReference type="Gene3D" id="3.40.50.1220">
    <property type="entry name" value="TPP-binding domain"/>
    <property type="match status" value="1"/>
</dbReference>
<evidence type="ECO:0000313" key="8">
    <source>
        <dbReference type="Proteomes" id="UP000698752"/>
    </source>
</evidence>
<evidence type="ECO:0000256" key="3">
    <source>
        <dbReference type="RuleBase" id="RU362132"/>
    </source>
</evidence>
<evidence type="ECO:0000259" key="4">
    <source>
        <dbReference type="Pfam" id="PF00205"/>
    </source>
</evidence>
<feature type="domain" description="Thiamine pyrophosphate enzyme N-terminal TPP-binding" evidence="6">
    <location>
        <begin position="4"/>
        <end position="116"/>
    </location>
</feature>
<proteinExistence type="inferred from homology"/>
<reference evidence="8" key="1">
    <citation type="journal article" date="2021" name="Syst. Appl. Microbiol.">
        <title>Roseomonas hellenica sp. nov., isolated from roots of wild-growing Alkanna tinctoria.</title>
        <authorList>
            <person name="Rat A."/>
            <person name="Naranjo H.D."/>
            <person name="Lebbe L."/>
            <person name="Cnockaert M."/>
            <person name="Krigas N."/>
            <person name="Grigoriadou K."/>
            <person name="Maloupa E."/>
            <person name="Willems A."/>
        </authorList>
    </citation>
    <scope>NUCLEOTIDE SEQUENCE [LARGE SCALE GENOMIC DNA]</scope>
    <source>
        <strain evidence="8">LMG 31159</strain>
    </source>
</reference>
<dbReference type="SUPFAM" id="SSF52518">
    <property type="entry name" value="Thiamin diphosphate-binding fold (THDP-binding)"/>
    <property type="match status" value="2"/>
</dbReference>
<evidence type="ECO:0000259" key="5">
    <source>
        <dbReference type="Pfam" id="PF02775"/>
    </source>
</evidence>
<dbReference type="InterPro" id="IPR012000">
    <property type="entry name" value="Thiamin_PyroP_enz_cen_dom"/>
</dbReference>
<dbReference type="InterPro" id="IPR000399">
    <property type="entry name" value="TPP-bd_CS"/>
</dbReference>
<dbReference type="RefSeq" id="WP_211869997.1">
    <property type="nucleotide sequence ID" value="NZ_JAAEDI010000017.1"/>
</dbReference>
<dbReference type="Gene3D" id="3.40.50.970">
    <property type="match status" value="2"/>
</dbReference>
<sequence>MSRSVGRLVGESLVAHGADLIFCVPGESFLGLTDAITDLPALRLVVCRHEGGASYMAVADGRMRGGRAGLCLVSRGPGVSNAMIGLHTAFHDAVPMVLLIGQVERRDMGRGALQEQNYAKLLADTTKAVLEVHLPSQASEAIARAYHLAESGTPGPVAVILPEDLFDDDAGDLPVVAPRARPLPQAGAGQMAELAERLAKAERPLVLVGSAMDGAPERLAALARFAETWMLPVAPTHRWPHLFDSHHPHYAGYVGNRVQPKLMAAMKEADLVIALGERLGDVVSQSYTFPAAPDPQVPVVHIWPDPLEVNRVFNVDMPIIADPASVVAALMDRGAPSAPAGRAGWIARLHGIHRELTAPNHEPATDGVNFAAVCVALAQRMAPDAVLSTDAGNFTSFVHRYVPFGPRNIFLGSAVGGMGPAVPMAVAATLRHPGRQAIAIVGDGGALMTGNEIATACRHGTAPVIIIADNNTYGSIGMHHANRYPGRPVASAADLVNPDFAVWASAFGARGYTIREEAEIASVLDEALAPHDRPAVVHVKASAAQITAWKRRAS</sequence>
<dbReference type="Pfam" id="PF02776">
    <property type="entry name" value="TPP_enzyme_N"/>
    <property type="match status" value="1"/>
</dbReference>
<accession>A0ABS5EK34</accession>
<gene>
    <name evidence="7" type="ORF">GXW78_16805</name>
</gene>
<dbReference type="InterPro" id="IPR045229">
    <property type="entry name" value="TPP_enz"/>
</dbReference>
<dbReference type="PANTHER" id="PTHR18968:SF120">
    <property type="entry name" value="ACETOLACTATE SYNTHASE LARGE SUBUNIT"/>
    <property type="match status" value="1"/>
</dbReference>
<dbReference type="InterPro" id="IPR011766">
    <property type="entry name" value="TPP_enzyme_TPP-bd"/>
</dbReference>
<evidence type="ECO:0000256" key="2">
    <source>
        <dbReference type="ARBA" id="ARBA00023052"/>
    </source>
</evidence>
<dbReference type="InterPro" id="IPR029035">
    <property type="entry name" value="DHS-like_NAD/FAD-binding_dom"/>
</dbReference>
<dbReference type="EMBL" id="JAAEDI010000017">
    <property type="protein sequence ID" value="MBR0651335.1"/>
    <property type="molecule type" value="Genomic_DNA"/>
</dbReference>
<keyword evidence="2 3" id="KW-0786">Thiamine pyrophosphate</keyword>
<keyword evidence="8" id="KW-1185">Reference proteome</keyword>
<evidence type="ECO:0000313" key="7">
    <source>
        <dbReference type="EMBL" id="MBR0651335.1"/>
    </source>
</evidence>
<evidence type="ECO:0000259" key="6">
    <source>
        <dbReference type="Pfam" id="PF02776"/>
    </source>
</evidence>
<dbReference type="PANTHER" id="PTHR18968">
    <property type="entry name" value="THIAMINE PYROPHOSPHATE ENZYMES"/>
    <property type="match status" value="1"/>
</dbReference>
<dbReference type="SUPFAM" id="SSF52467">
    <property type="entry name" value="DHS-like NAD/FAD-binding domain"/>
    <property type="match status" value="1"/>
</dbReference>
<comment type="similarity">
    <text evidence="1 3">Belongs to the TPP enzyme family.</text>
</comment>
<dbReference type="PROSITE" id="PS00187">
    <property type="entry name" value="TPP_ENZYMES"/>
    <property type="match status" value="1"/>
</dbReference>
<comment type="caution">
    <text evidence="7">The sequence shown here is derived from an EMBL/GenBank/DDBJ whole genome shotgun (WGS) entry which is preliminary data.</text>
</comment>
<dbReference type="Pfam" id="PF00205">
    <property type="entry name" value="TPP_enzyme_M"/>
    <property type="match status" value="1"/>
</dbReference>
<dbReference type="InterPro" id="IPR012001">
    <property type="entry name" value="Thiamin_PyroP_enz_TPP-bd_dom"/>
</dbReference>
<dbReference type="CDD" id="cd07035">
    <property type="entry name" value="TPP_PYR_POX_like"/>
    <property type="match status" value="1"/>
</dbReference>
<evidence type="ECO:0000256" key="1">
    <source>
        <dbReference type="ARBA" id="ARBA00007812"/>
    </source>
</evidence>
<feature type="domain" description="Thiamine pyrophosphate enzyme TPP-binding" evidence="5">
    <location>
        <begin position="390"/>
        <end position="539"/>
    </location>
</feature>
<protein>
    <submittedName>
        <fullName evidence="7">Acetolactate synthase</fullName>
    </submittedName>
</protein>
<feature type="domain" description="Thiamine pyrophosphate enzyme central" evidence="4">
    <location>
        <begin position="192"/>
        <end position="330"/>
    </location>
</feature>
<dbReference type="Pfam" id="PF02775">
    <property type="entry name" value="TPP_enzyme_C"/>
    <property type="match status" value="1"/>
</dbReference>
<organism evidence="7 8">
    <name type="scientific">Neoroseomonas terrae</name>
    <dbReference type="NCBI Taxonomy" id="424799"/>
    <lineage>
        <taxon>Bacteria</taxon>
        <taxon>Pseudomonadati</taxon>
        <taxon>Pseudomonadota</taxon>
        <taxon>Alphaproteobacteria</taxon>
        <taxon>Acetobacterales</taxon>
        <taxon>Acetobacteraceae</taxon>
        <taxon>Neoroseomonas</taxon>
    </lineage>
</organism>